<dbReference type="Proteomes" id="UP000475862">
    <property type="component" value="Unassembled WGS sequence"/>
</dbReference>
<proteinExistence type="predicted"/>
<dbReference type="EMBL" id="VYZN01000017">
    <property type="protein sequence ID" value="KAE9538157.1"/>
    <property type="molecule type" value="Genomic_DNA"/>
</dbReference>
<sequence>MLGGCWSVLYIDDSVAGSVTVTSVVASSSCGNTIDLRLGLNFVLPESPASWSWWEATTAAPCCARTARGRIPGLTTGIGSQKRPDLICYQDRSRSFSAASVSSGVRLSLPNPKPSPFGEVASPRYVKSSKYRPSFELNFELQNIIQHHIKLATRVSLGRAPIRAIAAKGRRKLCGAQSLGRTTKPVMSESPLKY</sequence>
<evidence type="ECO:0000313" key="2">
    <source>
        <dbReference type="Proteomes" id="UP000475862"/>
    </source>
</evidence>
<reference evidence="1 2" key="1">
    <citation type="submission" date="2019-08" db="EMBL/GenBank/DDBJ databases">
        <title>The genome of the soybean aphid Biotype 1, its phylome, world population structure and adaptation to the North American continent.</title>
        <authorList>
            <person name="Giordano R."/>
            <person name="Donthu R.K."/>
            <person name="Hernandez A.G."/>
            <person name="Wright C.L."/>
            <person name="Zimin A.V."/>
        </authorList>
    </citation>
    <scope>NUCLEOTIDE SEQUENCE [LARGE SCALE GENOMIC DNA]</scope>
    <source>
        <tissue evidence="1">Whole aphids</tissue>
    </source>
</reference>
<comment type="caution">
    <text evidence="1">The sequence shown here is derived from an EMBL/GenBank/DDBJ whole genome shotgun (WGS) entry which is preliminary data.</text>
</comment>
<accession>A0A6G0TTB4</accession>
<evidence type="ECO:0000313" key="1">
    <source>
        <dbReference type="EMBL" id="KAE9538157.1"/>
    </source>
</evidence>
<dbReference type="AlphaFoldDB" id="A0A6G0TTB4"/>
<organism evidence="1 2">
    <name type="scientific">Aphis glycines</name>
    <name type="common">Soybean aphid</name>
    <dbReference type="NCBI Taxonomy" id="307491"/>
    <lineage>
        <taxon>Eukaryota</taxon>
        <taxon>Metazoa</taxon>
        <taxon>Ecdysozoa</taxon>
        <taxon>Arthropoda</taxon>
        <taxon>Hexapoda</taxon>
        <taxon>Insecta</taxon>
        <taxon>Pterygota</taxon>
        <taxon>Neoptera</taxon>
        <taxon>Paraneoptera</taxon>
        <taxon>Hemiptera</taxon>
        <taxon>Sternorrhyncha</taxon>
        <taxon>Aphidomorpha</taxon>
        <taxon>Aphidoidea</taxon>
        <taxon>Aphididae</taxon>
        <taxon>Aphidini</taxon>
        <taxon>Aphis</taxon>
        <taxon>Aphis</taxon>
    </lineage>
</organism>
<gene>
    <name evidence="1" type="ORF">AGLY_006129</name>
</gene>
<keyword evidence="2" id="KW-1185">Reference proteome</keyword>
<protein>
    <submittedName>
        <fullName evidence="1">Uncharacterized protein</fullName>
    </submittedName>
</protein>
<name>A0A6G0TTB4_APHGL</name>